<dbReference type="SUPFAM" id="SSF88659">
    <property type="entry name" value="Sigma3 and sigma4 domains of RNA polymerase sigma factors"/>
    <property type="match status" value="1"/>
</dbReference>
<reference evidence="7 8" key="1">
    <citation type="journal article" date="2015" name="Antonie Van Leeuwenhoek">
        <title>Oricola cellulosilytica gen. nov., sp. nov., a cellulose-degrading bacterium of the family Phyllobacteriaceae isolated from surface seashore water, and emended descriptions of Mesorhizobium loti and Phyllobacterium myrsinacearum.</title>
        <authorList>
            <person name="Hameed A."/>
            <person name="Shahina M."/>
            <person name="Lai W.A."/>
            <person name="Lin S.Y."/>
            <person name="Young L.S."/>
            <person name="Liu Y.C."/>
            <person name="Hsu Y.H."/>
            <person name="Young C.C."/>
        </authorList>
    </citation>
    <scope>NUCLEOTIDE SEQUENCE [LARGE SCALE GENOMIC DNA]</scope>
    <source>
        <strain evidence="7 8">KCTC 52183</strain>
    </source>
</reference>
<keyword evidence="4" id="KW-0804">Transcription</keyword>
<dbReference type="GO" id="GO:0016987">
    <property type="term" value="F:sigma factor activity"/>
    <property type="evidence" value="ECO:0007669"/>
    <property type="project" value="UniProtKB-KW"/>
</dbReference>
<dbReference type="InterPro" id="IPR039425">
    <property type="entry name" value="RNA_pol_sigma-70-like"/>
</dbReference>
<dbReference type="CDD" id="cd06171">
    <property type="entry name" value="Sigma70_r4"/>
    <property type="match status" value="1"/>
</dbReference>
<gene>
    <name evidence="7" type="ORF">E0D97_16700</name>
</gene>
<keyword evidence="8" id="KW-1185">Reference proteome</keyword>
<evidence type="ECO:0000256" key="3">
    <source>
        <dbReference type="ARBA" id="ARBA00023082"/>
    </source>
</evidence>
<sequence>MSRFEQELLSVLPQLRRYARSLSRNSEEAEDLVQDCVERAFSKRVTWRGVNLRAWLMTILTNLNRDRIGAQGRTPDLISMDEAGEPAVSEVEADPLERDRLAAALDRLGADQRAVLMLIVVEGYRYAEVAAMLEIPIGTVMSRLSRARRNLARSLETDNIVEFRRSR</sequence>
<dbReference type="AlphaFoldDB" id="A0A4V2MN36"/>
<dbReference type="NCBIfam" id="TIGR02937">
    <property type="entry name" value="sigma70-ECF"/>
    <property type="match status" value="1"/>
</dbReference>
<dbReference type="Pfam" id="PF04542">
    <property type="entry name" value="Sigma70_r2"/>
    <property type="match status" value="1"/>
</dbReference>
<dbReference type="Pfam" id="PF08281">
    <property type="entry name" value="Sigma70_r4_2"/>
    <property type="match status" value="1"/>
</dbReference>
<dbReference type="RefSeq" id="WP_131571215.1">
    <property type="nucleotide sequence ID" value="NZ_JAINFK010000008.1"/>
</dbReference>
<accession>A0A4V2MN36</accession>
<organism evidence="7 8">
    <name type="scientific">Oricola cellulosilytica</name>
    <dbReference type="NCBI Taxonomy" id="1429082"/>
    <lineage>
        <taxon>Bacteria</taxon>
        <taxon>Pseudomonadati</taxon>
        <taxon>Pseudomonadota</taxon>
        <taxon>Alphaproteobacteria</taxon>
        <taxon>Hyphomicrobiales</taxon>
        <taxon>Ahrensiaceae</taxon>
        <taxon>Oricola</taxon>
    </lineage>
</organism>
<keyword evidence="3" id="KW-0731">Sigma factor</keyword>
<dbReference type="InterPro" id="IPR013324">
    <property type="entry name" value="RNA_pol_sigma_r3/r4-like"/>
</dbReference>
<dbReference type="Gene3D" id="1.10.10.10">
    <property type="entry name" value="Winged helix-like DNA-binding domain superfamily/Winged helix DNA-binding domain"/>
    <property type="match status" value="1"/>
</dbReference>
<dbReference type="Gene3D" id="1.10.1740.10">
    <property type="match status" value="1"/>
</dbReference>
<dbReference type="InterPro" id="IPR013249">
    <property type="entry name" value="RNA_pol_sigma70_r4_t2"/>
</dbReference>
<feature type="domain" description="RNA polymerase sigma factor 70 region 4 type 2" evidence="6">
    <location>
        <begin position="99"/>
        <end position="151"/>
    </location>
</feature>
<evidence type="ECO:0000256" key="1">
    <source>
        <dbReference type="ARBA" id="ARBA00010641"/>
    </source>
</evidence>
<dbReference type="InterPro" id="IPR013325">
    <property type="entry name" value="RNA_pol_sigma_r2"/>
</dbReference>
<proteinExistence type="inferred from homology"/>
<evidence type="ECO:0000256" key="2">
    <source>
        <dbReference type="ARBA" id="ARBA00023015"/>
    </source>
</evidence>
<dbReference type="SUPFAM" id="SSF88946">
    <property type="entry name" value="Sigma2 domain of RNA polymerase sigma factors"/>
    <property type="match status" value="1"/>
</dbReference>
<evidence type="ECO:0000259" key="5">
    <source>
        <dbReference type="Pfam" id="PF04542"/>
    </source>
</evidence>
<comment type="caution">
    <text evidence="7">The sequence shown here is derived from an EMBL/GenBank/DDBJ whole genome shotgun (WGS) entry which is preliminary data.</text>
</comment>
<dbReference type="Proteomes" id="UP000291301">
    <property type="component" value="Unassembled WGS sequence"/>
</dbReference>
<protein>
    <submittedName>
        <fullName evidence="7">RNA polymerase sigma factor</fullName>
    </submittedName>
</protein>
<name>A0A4V2MN36_9HYPH</name>
<keyword evidence="2" id="KW-0805">Transcription regulation</keyword>
<dbReference type="InterPro" id="IPR007627">
    <property type="entry name" value="RNA_pol_sigma70_r2"/>
</dbReference>
<comment type="similarity">
    <text evidence="1">Belongs to the sigma-70 factor family. ECF subfamily.</text>
</comment>
<dbReference type="PANTHER" id="PTHR43133">
    <property type="entry name" value="RNA POLYMERASE ECF-TYPE SIGMA FACTO"/>
    <property type="match status" value="1"/>
</dbReference>
<evidence type="ECO:0000256" key="4">
    <source>
        <dbReference type="ARBA" id="ARBA00023163"/>
    </source>
</evidence>
<evidence type="ECO:0000259" key="6">
    <source>
        <dbReference type="Pfam" id="PF08281"/>
    </source>
</evidence>
<evidence type="ECO:0000313" key="8">
    <source>
        <dbReference type="Proteomes" id="UP000291301"/>
    </source>
</evidence>
<feature type="domain" description="RNA polymerase sigma-70 region 2" evidence="5">
    <location>
        <begin position="11"/>
        <end position="74"/>
    </location>
</feature>
<dbReference type="OrthoDB" id="9803470at2"/>
<dbReference type="PANTHER" id="PTHR43133:SF25">
    <property type="entry name" value="RNA POLYMERASE SIGMA FACTOR RFAY-RELATED"/>
    <property type="match status" value="1"/>
</dbReference>
<dbReference type="GO" id="GO:0006352">
    <property type="term" value="P:DNA-templated transcription initiation"/>
    <property type="evidence" value="ECO:0007669"/>
    <property type="project" value="InterPro"/>
</dbReference>
<dbReference type="GO" id="GO:0003677">
    <property type="term" value="F:DNA binding"/>
    <property type="evidence" value="ECO:0007669"/>
    <property type="project" value="InterPro"/>
</dbReference>
<dbReference type="InterPro" id="IPR036388">
    <property type="entry name" value="WH-like_DNA-bd_sf"/>
</dbReference>
<evidence type="ECO:0000313" key="7">
    <source>
        <dbReference type="EMBL" id="TCD11347.1"/>
    </source>
</evidence>
<dbReference type="EMBL" id="SJST01000009">
    <property type="protein sequence ID" value="TCD11347.1"/>
    <property type="molecule type" value="Genomic_DNA"/>
</dbReference>
<dbReference type="InterPro" id="IPR014284">
    <property type="entry name" value="RNA_pol_sigma-70_dom"/>
</dbReference>